<sequence length="202" mass="21812">MEHLVGVGDDLLLLGEGEQPIPVPFLCNFTNPFNAGIGFFGNEHLVLHPIDVLGKSQLRQVVMVIGVVVQGDEHPHLVEAVNQQALLVQIGKADGADDGIHSLLSAPGKDRRKEKAADLDVVDDVVTGEPHVCLFLGLVELVVDQGGDPPDNLSILFGKKCNGLTIFECRILSRVEVPPFIEQQGRYIAGVVPIQCIGKFKE</sequence>
<name>A0A644VX00_9ZZZZ</name>
<dbReference type="AlphaFoldDB" id="A0A644VX00"/>
<evidence type="ECO:0000313" key="1">
    <source>
        <dbReference type="EMBL" id="MPL95740.1"/>
    </source>
</evidence>
<gene>
    <name evidence="1" type="ORF">SDC9_41912</name>
</gene>
<comment type="caution">
    <text evidence="1">The sequence shown here is derived from an EMBL/GenBank/DDBJ whole genome shotgun (WGS) entry which is preliminary data.</text>
</comment>
<organism evidence="1">
    <name type="scientific">bioreactor metagenome</name>
    <dbReference type="NCBI Taxonomy" id="1076179"/>
    <lineage>
        <taxon>unclassified sequences</taxon>
        <taxon>metagenomes</taxon>
        <taxon>ecological metagenomes</taxon>
    </lineage>
</organism>
<reference evidence="1" key="1">
    <citation type="submission" date="2019-08" db="EMBL/GenBank/DDBJ databases">
        <authorList>
            <person name="Kucharzyk K."/>
            <person name="Murdoch R.W."/>
            <person name="Higgins S."/>
            <person name="Loffler F."/>
        </authorList>
    </citation>
    <scope>NUCLEOTIDE SEQUENCE</scope>
</reference>
<proteinExistence type="predicted"/>
<accession>A0A644VX00</accession>
<dbReference type="EMBL" id="VSSQ01000480">
    <property type="protein sequence ID" value="MPL95740.1"/>
    <property type="molecule type" value="Genomic_DNA"/>
</dbReference>
<protein>
    <submittedName>
        <fullName evidence="1">Uncharacterized protein</fullName>
    </submittedName>
</protein>